<comment type="caution">
    <text evidence="2">The sequence shown here is derived from an EMBL/GenBank/DDBJ whole genome shotgun (WGS) entry which is preliminary data.</text>
</comment>
<evidence type="ECO:0000313" key="3">
    <source>
        <dbReference type="Proteomes" id="UP000003477"/>
    </source>
</evidence>
<feature type="transmembrane region" description="Helical" evidence="1">
    <location>
        <begin position="312"/>
        <end position="330"/>
    </location>
</feature>
<feature type="transmembrane region" description="Helical" evidence="1">
    <location>
        <begin position="244"/>
        <end position="264"/>
    </location>
</feature>
<feature type="transmembrane region" description="Helical" evidence="1">
    <location>
        <begin position="212"/>
        <end position="232"/>
    </location>
</feature>
<feature type="transmembrane region" description="Helical" evidence="1">
    <location>
        <begin position="383"/>
        <end position="401"/>
    </location>
</feature>
<accession>G5IY96</accession>
<proteinExistence type="predicted"/>
<dbReference type="EMBL" id="AESD01000038">
    <property type="protein sequence ID" value="EHJ15085.1"/>
    <property type="molecule type" value="Genomic_DNA"/>
</dbReference>
<reference evidence="2 3" key="1">
    <citation type="journal article" date="2011" name="Front. Microbiol.">
        <title>Two Strains of Crocosphaera watsonii with Highly Conserved Genomes are Distinguished by Strain-Specific Features.</title>
        <authorList>
            <person name="Bench S.R."/>
            <person name="Ilikchyan I.N."/>
            <person name="Tripp H.J."/>
            <person name="Zehr J.P."/>
        </authorList>
    </citation>
    <scope>NUCLEOTIDE SEQUENCE [LARGE SCALE GENOMIC DNA]</scope>
    <source>
        <strain evidence="2 3">WH 0003</strain>
    </source>
</reference>
<feature type="transmembrane region" description="Helical" evidence="1">
    <location>
        <begin position="350"/>
        <end position="371"/>
    </location>
</feature>
<dbReference type="PATRIC" id="fig|423471.3.peg.231"/>
<evidence type="ECO:0000256" key="1">
    <source>
        <dbReference type="SAM" id="Phobius"/>
    </source>
</evidence>
<feature type="transmembrane region" description="Helical" evidence="1">
    <location>
        <begin position="284"/>
        <end position="305"/>
    </location>
</feature>
<feature type="transmembrane region" description="Helical" evidence="1">
    <location>
        <begin position="164"/>
        <end position="182"/>
    </location>
</feature>
<protein>
    <recommendedName>
        <fullName evidence="4">Glycosyltransferase RgtA/B/C/D-like domain-containing protein</fullName>
    </recommendedName>
</protein>
<feature type="transmembrane region" description="Helical" evidence="1">
    <location>
        <begin position="7"/>
        <end position="23"/>
    </location>
</feature>
<evidence type="ECO:0000313" key="2">
    <source>
        <dbReference type="EMBL" id="EHJ15085.1"/>
    </source>
</evidence>
<feature type="transmembrane region" description="Helical" evidence="1">
    <location>
        <begin position="436"/>
        <end position="458"/>
    </location>
</feature>
<organism evidence="2 3">
    <name type="scientific">Crocosphaera watsonii WH 0003</name>
    <dbReference type="NCBI Taxonomy" id="423471"/>
    <lineage>
        <taxon>Bacteria</taxon>
        <taxon>Bacillati</taxon>
        <taxon>Cyanobacteriota</taxon>
        <taxon>Cyanophyceae</taxon>
        <taxon>Oscillatoriophycideae</taxon>
        <taxon>Chroococcales</taxon>
        <taxon>Aphanothecaceae</taxon>
        <taxon>Crocosphaera</taxon>
    </lineage>
</organism>
<dbReference type="Proteomes" id="UP000003477">
    <property type="component" value="Unassembled WGS sequence"/>
</dbReference>
<dbReference type="AlphaFoldDB" id="G5IY96"/>
<gene>
    <name evidence="2" type="ORF">CWATWH0003_0250</name>
</gene>
<sequence length="514" mass="57471">MSQVNDWVLLGLWMVIGGVLRFTNLDAKPPWTDEFATMVFSLGNDFRSVPLNQVISLDTLLQPLRVSGDVGIGNVVSLLLQEDNHPPLYFVLVHLWVHLWQDVGEYVDVGVVRSLPALLGILSIPGVYFLGKIAFNSRLIGQISASLMAVSPFGIFLAQEARHYTLSILFVIASLICLILTLRHLYQQSIIPLWLVFSWILVNSLGLSVHYFFVLTLISEVITLAVLIYAKYRNNFSQLSKRNIIRILAAILGTSATGLVWMLLAISHGYGNNMITWIHPLSHILYAISPPLQLLAVWVPMISLLPVESDSIPIVILSGLILLLFFIWLIPYSIRGIKKGLKLNKFRLPLLILMTFIGGVIALFLIITYGVGVDLTRAARYSFTYFPAVIVLVGFSLGILWHEIKQENEQLQAKETINPLILLRKLYDKLNCNGKLAFYAVWLMGFLGAVTVLINLGYQKYYRPEQLISVIKENSSQPVLIATTHKSLVQVGEMMGIGLELKKVSNPPKPLSKG</sequence>
<keyword evidence="1" id="KW-0472">Membrane</keyword>
<keyword evidence="1" id="KW-0812">Transmembrane</keyword>
<name>G5IY96_CROWT</name>
<evidence type="ECO:0008006" key="4">
    <source>
        <dbReference type="Google" id="ProtNLM"/>
    </source>
</evidence>
<keyword evidence="1" id="KW-1133">Transmembrane helix</keyword>
<feature type="transmembrane region" description="Helical" evidence="1">
    <location>
        <begin position="110"/>
        <end position="130"/>
    </location>
</feature>